<dbReference type="AlphaFoldDB" id="A0A834UC55"/>
<dbReference type="EMBL" id="JACSDY010000004">
    <property type="protein sequence ID" value="KAF7429629.1"/>
    <property type="molecule type" value="Genomic_DNA"/>
</dbReference>
<organism evidence="1 2">
    <name type="scientific">Vespula pensylvanica</name>
    <name type="common">Western yellow jacket</name>
    <name type="synonym">Wasp</name>
    <dbReference type="NCBI Taxonomy" id="30213"/>
    <lineage>
        <taxon>Eukaryota</taxon>
        <taxon>Metazoa</taxon>
        <taxon>Ecdysozoa</taxon>
        <taxon>Arthropoda</taxon>
        <taxon>Hexapoda</taxon>
        <taxon>Insecta</taxon>
        <taxon>Pterygota</taxon>
        <taxon>Neoptera</taxon>
        <taxon>Endopterygota</taxon>
        <taxon>Hymenoptera</taxon>
        <taxon>Apocrita</taxon>
        <taxon>Aculeata</taxon>
        <taxon>Vespoidea</taxon>
        <taxon>Vespidae</taxon>
        <taxon>Vespinae</taxon>
        <taxon>Vespula</taxon>
    </lineage>
</organism>
<proteinExistence type="predicted"/>
<evidence type="ECO:0000313" key="2">
    <source>
        <dbReference type="Proteomes" id="UP000600918"/>
    </source>
</evidence>
<gene>
    <name evidence="1" type="ORF">H0235_006027</name>
</gene>
<sequence>MTEDDKRIDEMWPKAANGFVKRHEGKHLLSLRIACPTDRRTPIHFIASHLCSNTSGTGTPCNSQNALLMDGHGKSNEESFHFEARLVRDDRILEKVSARCSHKAFVGMVQ</sequence>
<dbReference type="Proteomes" id="UP000600918">
    <property type="component" value="Unassembled WGS sequence"/>
</dbReference>
<reference evidence="1" key="1">
    <citation type="journal article" date="2020" name="G3 (Bethesda)">
        <title>High-Quality Assemblies for Three Invasive Social Wasps from the &lt;i&gt;Vespula&lt;/i&gt; Genus.</title>
        <authorList>
            <person name="Harrop T.W.R."/>
            <person name="Guhlin J."/>
            <person name="McLaughlin G.M."/>
            <person name="Permina E."/>
            <person name="Stockwell P."/>
            <person name="Gilligan J."/>
            <person name="Le Lec M.F."/>
            <person name="Gruber M.A.M."/>
            <person name="Quinn O."/>
            <person name="Lovegrove M."/>
            <person name="Duncan E.J."/>
            <person name="Remnant E.J."/>
            <person name="Van Eeckhoven J."/>
            <person name="Graham B."/>
            <person name="Knapp R.A."/>
            <person name="Langford K.W."/>
            <person name="Kronenberg Z."/>
            <person name="Press M.O."/>
            <person name="Eacker S.M."/>
            <person name="Wilson-Rankin E.E."/>
            <person name="Purcell J."/>
            <person name="Lester P.J."/>
            <person name="Dearden P.K."/>
        </authorList>
    </citation>
    <scope>NUCLEOTIDE SEQUENCE</scope>
    <source>
        <strain evidence="1">Volc-1</strain>
    </source>
</reference>
<evidence type="ECO:0000313" key="1">
    <source>
        <dbReference type="EMBL" id="KAF7429629.1"/>
    </source>
</evidence>
<comment type="caution">
    <text evidence="1">The sequence shown here is derived from an EMBL/GenBank/DDBJ whole genome shotgun (WGS) entry which is preliminary data.</text>
</comment>
<name>A0A834UC55_VESPE</name>
<keyword evidence="2" id="KW-1185">Reference proteome</keyword>
<protein>
    <submittedName>
        <fullName evidence="1">Uncharacterized protein</fullName>
    </submittedName>
</protein>
<accession>A0A834UC55</accession>